<dbReference type="EMBL" id="BSOR01000001">
    <property type="protein sequence ID" value="GLR62572.1"/>
    <property type="molecule type" value="Genomic_DNA"/>
</dbReference>
<comment type="caution">
    <text evidence="1">The sequence shown here is derived from an EMBL/GenBank/DDBJ whole genome shotgun (WGS) entry which is preliminary data.</text>
</comment>
<dbReference type="RefSeq" id="WP_036240114.1">
    <property type="nucleotide sequence ID" value="NZ_BSOR01000001.1"/>
</dbReference>
<sequence>MKMNKSRIWVSPNARLMGNHLIARLKVRRGYGIAIYLGVDSFYTNFEAVYLWVDQKLAVNQADYLKLETVCSAFIDQLPKEMVGDID</sequence>
<accession>A0ABQ5ZW19</accession>
<protein>
    <recommendedName>
        <fullName evidence="3">PiggyBac transposable element-derived protein domain-containing protein</fullName>
    </recommendedName>
</protein>
<dbReference type="Proteomes" id="UP001156682">
    <property type="component" value="Unassembled WGS sequence"/>
</dbReference>
<evidence type="ECO:0008006" key="3">
    <source>
        <dbReference type="Google" id="ProtNLM"/>
    </source>
</evidence>
<organism evidence="1 2">
    <name type="scientific">Marinospirillum insulare</name>
    <dbReference type="NCBI Taxonomy" id="217169"/>
    <lineage>
        <taxon>Bacteria</taxon>
        <taxon>Pseudomonadati</taxon>
        <taxon>Pseudomonadota</taxon>
        <taxon>Gammaproteobacteria</taxon>
        <taxon>Oceanospirillales</taxon>
        <taxon>Oceanospirillaceae</taxon>
        <taxon>Marinospirillum</taxon>
    </lineage>
</organism>
<keyword evidence="2" id="KW-1185">Reference proteome</keyword>
<name>A0ABQ5ZW19_9GAMM</name>
<evidence type="ECO:0000313" key="1">
    <source>
        <dbReference type="EMBL" id="GLR62572.1"/>
    </source>
</evidence>
<reference evidence="2" key="1">
    <citation type="journal article" date="2019" name="Int. J. Syst. Evol. Microbiol.">
        <title>The Global Catalogue of Microorganisms (GCM) 10K type strain sequencing project: providing services to taxonomists for standard genome sequencing and annotation.</title>
        <authorList>
            <consortium name="The Broad Institute Genomics Platform"/>
            <consortium name="The Broad Institute Genome Sequencing Center for Infectious Disease"/>
            <person name="Wu L."/>
            <person name="Ma J."/>
        </authorList>
    </citation>
    <scope>NUCLEOTIDE SEQUENCE [LARGE SCALE GENOMIC DNA]</scope>
    <source>
        <strain evidence="2">NBRC 100033</strain>
    </source>
</reference>
<gene>
    <name evidence="1" type="ORF">GCM10007878_00070</name>
</gene>
<evidence type="ECO:0000313" key="2">
    <source>
        <dbReference type="Proteomes" id="UP001156682"/>
    </source>
</evidence>
<proteinExistence type="predicted"/>